<dbReference type="PANTHER" id="PTHR12818">
    <property type="entry name" value="TRNA (ADENINE(37)-N6)-METHYLTRANSFERASE"/>
    <property type="match status" value="1"/>
</dbReference>
<evidence type="ECO:0000313" key="5">
    <source>
        <dbReference type="Proteomes" id="UP000542813"/>
    </source>
</evidence>
<evidence type="ECO:0000256" key="2">
    <source>
        <dbReference type="ARBA" id="ARBA00033753"/>
    </source>
</evidence>
<gene>
    <name evidence="4" type="ORF">HD601_005606</name>
</gene>
<evidence type="ECO:0000313" key="4">
    <source>
        <dbReference type="EMBL" id="MBB5791031.1"/>
    </source>
</evidence>
<comment type="similarity">
    <text evidence="2">Belongs to the tRNA methyltransferase O family.</text>
</comment>
<dbReference type="Gene3D" id="2.40.30.70">
    <property type="entry name" value="YaeB-like"/>
    <property type="match status" value="1"/>
</dbReference>
<dbReference type="AlphaFoldDB" id="A0A7W9GWL8"/>
<evidence type="ECO:0000256" key="1">
    <source>
        <dbReference type="ARBA" id="ARBA00022691"/>
    </source>
</evidence>
<protein>
    <submittedName>
        <fullName evidence="4">tRNA (Thr-GGU) A37 N-methylase</fullName>
    </submittedName>
</protein>
<proteinExistence type="inferred from homology"/>
<dbReference type="Proteomes" id="UP000542813">
    <property type="component" value="Unassembled WGS sequence"/>
</dbReference>
<organism evidence="4 5">
    <name type="scientific">Jiangella mangrovi</name>
    <dbReference type="NCBI Taxonomy" id="1524084"/>
    <lineage>
        <taxon>Bacteria</taxon>
        <taxon>Bacillati</taxon>
        <taxon>Actinomycetota</taxon>
        <taxon>Actinomycetes</taxon>
        <taxon>Jiangellales</taxon>
        <taxon>Jiangellaceae</taxon>
        <taxon>Jiangella</taxon>
    </lineage>
</organism>
<sequence length="384" mass="42200">MAHQSVGLGQPGRALELADASVDGDRYNLAAPRERALLGVVHARALASAGRDAEAAAALNRTEDDLAAARPGDEEPARVFFFGEASLAHETACTLRDLGDLGGAERQFARSVQTRKASTFTRTHAVTLGYLGSVQLRRGEVVAACGTWSTALDAMRGVSSGRTRRSSSTCGRRWLRSGATACRPRSSWMLERRRTSIRLPRRLTDRQAPASSALRFCDSGRVSMAESYEVVPVAHVVGGRAEPTDDYWGGTRSIIRVDGERFTPDAVKGLDDFSHLEVVFRFHLTDPADLNTGARRPRDNPDWPEVGIFGHRNMRRLNWLGVSRCRLIYIDGLDLHVEDLDAVDGTPVLDVKPWFAVMGPRGDVREPTWPSTMLADYYAMPGER</sequence>
<keyword evidence="1" id="KW-0949">S-adenosyl-L-methionine</keyword>
<dbReference type="SUPFAM" id="SSF118196">
    <property type="entry name" value="YaeB-like"/>
    <property type="match status" value="1"/>
</dbReference>
<dbReference type="PANTHER" id="PTHR12818:SF0">
    <property type="entry name" value="TRNA (ADENINE(37)-N6)-METHYLTRANSFERASE"/>
    <property type="match status" value="1"/>
</dbReference>
<dbReference type="InterPro" id="IPR036414">
    <property type="entry name" value="YaeB_N_sf"/>
</dbReference>
<dbReference type="InterPro" id="IPR036413">
    <property type="entry name" value="YaeB-like_sf"/>
</dbReference>
<comment type="caution">
    <text evidence="4">The sequence shown here is derived from an EMBL/GenBank/DDBJ whole genome shotgun (WGS) entry which is preliminary data.</text>
</comment>
<dbReference type="GO" id="GO:0008168">
    <property type="term" value="F:methyltransferase activity"/>
    <property type="evidence" value="ECO:0007669"/>
    <property type="project" value="UniProtKB-KW"/>
</dbReference>
<dbReference type="EMBL" id="JACHMM010000001">
    <property type="protein sequence ID" value="MBB5791031.1"/>
    <property type="molecule type" value="Genomic_DNA"/>
</dbReference>
<dbReference type="InterPro" id="IPR023370">
    <property type="entry name" value="TrmO-like_N"/>
</dbReference>
<keyword evidence="5" id="KW-1185">Reference proteome</keyword>
<dbReference type="GO" id="GO:0032259">
    <property type="term" value="P:methylation"/>
    <property type="evidence" value="ECO:0007669"/>
    <property type="project" value="UniProtKB-KW"/>
</dbReference>
<dbReference type="InterPro" id="IPR040372">
    <property type="entry name" value="YaeB-like"/>
</dbReference>
<reference evidence="4 5" key="1">
    <citation type="submission" date="2020-08" db="EMBL/GenBank/DDBJ databases">
        <title>Sequencing the genomes of 1000 actinobacteria strains.</title>
        <authorList>
            <person name="Klenk H.-P."/>
        </authorList>
    </citation>
    <scope>NUCLEOTIDE SEQUENCE [LARGE SCALE GENOMIC DNA]</scope>
    <source>
        <strain evidence="4 5">DSM 102122</strain>
    </source>
</reference>
<keyword evidence="4" id="KW-0808">Transferase</keyword>
<dbReference type="PROSITE" id="PS51668">
    <property type="entry name" value="TSAA_2"/>
    <property type="match status" value="1"/>
</dbReference>
<accession>A0A7W9GWL8</accession>
<keyword evidence="4" id="KW-0489">Methyltransferase</keyword>
<evidence type="ECO:0000259" key="3">
    <source>
        <dbReference type="PROSITE" id="PS51668"/>
    </source>
</evidence>
<feature type="domain" description="TsaA-like" evidence="3">
    <location>
        <begin position="230"/>
        <end position="363"/>
    </location>
</feature>
<name>A0A7W9GWL8_9ACTN</name>
<dbReference type="Pfam" id="PF01980">
    <property type="entry name" value="TrmO_N"/>
    <property type="match status" value="1"/>
</dbReference>